<evidence type="ECO:0000313" key="3">
    <source>
        <dbReference type="Proteomes" id="UP000324222"/>
    </source>
</evidence>
<dbReference type="Proteomes" id="UP000324222">
    <property type="component" value="Unassembled WGS sequence"/>
</dbReference>
<feature type="region of interest" description="Disordered" evidence="1">
    <location>
        <begin position="1"/>
        <end position="22"/>
    </location>
</feature>
<evidence type="ECO:0000313" key="2">
    <source>
        <dbReference type="EMBL" id="MPC89841.1"/>
    </source>
</evidence>
<protein>
    <submittedName>
        <fullName evidence="2">Uncharacterized protein</fullName>
    </submittedName>
</protein>
<dbReference type="AlphaFoldDB" id="A0A5B7IWA6"/>
<gene>
    <name evidence="2" type="ORF">E2C01_084802</name>
</gene>
<accession>A0A5B7IWA6</accession>
<evidence type="ECO:0000256" key="1">
    <source>
        <dbReference type="SAM" id="MobiDB-lite"/>
    </source>
</evidence>
<comment type="caution">
    <text evidence="2">The sequence shown here is derived from an EMBL/GenBank/DDBJ whole genome shotgun (WGS) entry which is preliminary data.</text>
</comment>
<organism evidence="2 3">
    <name type="scientific">Portunus trituberculatus</name>
    <name type="common">Swimming crab</name>
    <name type="synonym">Neptunus trituberculatus</name>
    <dbReference type="NCBI Taxonomy" id="210409"/>
    <lineage>
        <taxon>Eukaryota</taxon>
        <taxon>Metazoa</taxon>
        <taxon>Ecdysozoa</taxon>
        <taxon>Arthropoda</taxon>
        <taxon>Crustacea</taxon>
        <taxon>Multicrustacea</taxon>
        <taxon>Malacostraca</taxon>
        <taxon>Eumalacostraca</taxon>
        <taxon>Eucarida</taxon>
        <taxon>Decapoda</taxon>
        <taxon>Pleocyemata</taxon>
        <taxon>Brachyura</taxon>
        <taxon>Eubrachyura</taxon>
        <taxon>Portunoidea</taxon>
        <taxon>Portunidae</taxon>
        <taxon>Portuninae</taxon>
        <taxon>Portunus</taxon>
    </lineage>
</organism>
<proteinExistence type="predicted"/>
<name>A0A5B7IWA6_PORTR</name>
<sequence>MTEEDQYPSRVAMPTMTSRPPVNSLLRKSAHTHFLPHIPSMTYQYKIGMMDLNLLPGRWSVGLRGASFVKPPGGAVCGRTPLWRYLPTYGVH</sequence>
<keyword evidence="3" id="KW-1185">Reference proteome</keyword>
<reference evidence="2 3" key="1">
    <citation type="submission" date="2019-05" db="EMBL/GenBank/DDBJ databases">
        <title>Another draft genome of Portunus trituberculatus and its Hox gene families provides insights of decapod evolution.</title>
        <authorList>
            <person name="Jeong J.-H."/>
            <person name="Song I."/>
            <person name="Kim S."/>
            <person name="Choi T."/>
            <person name="Kim D."/>
            <person name="Ryu S."/>
            <person name="Kim W."/>
        </authorList>
    </citation>
    <scope>NUCLEOTIDE SEQUENCE [LARGE SCALE GENOMIC DNA]</scope>
    <source>
        <tissue evidence="2">Muscle</tissue>
    </source>
</reference>
<dbReference type="EMBL" id="VSRR010082352">
    <property type="protein sequence ID" value="MPC89841.1"/>
    <property type="molecule type" value="Genomic_DNA"/>
</dbReference>